<comment type="similarity">
    <text evidence="1">Belongs to the universal ribosomal protein uS10 family.</text>
</comment>
<dbReference type="GO" id="GO:1990904">
    <property type="term" value="C:ribonucleoprotein complex"/>
    <property type="evidence" value="ECO:0007669"/>
    <property type="project" value="UniProtKB-KW"/>
</dbReference>
<dbReference type="AlphaFoldDB" id="A0AAN8YYV2"/>
<dbReference type="InterPro" id="IPR027486">
    <property type="entry name" value="Ribosomal_uS10_dom"/>
</dbReference>
<evidence type="ECO:0000259" key="4">
    <source>
        <dbReference type="SMART" id="SM01403"/>
    </source>
</evidence>
<keyword evidence="2 5" id="KW-0689">Ribosomal protein</keyword>
<proteinExistence type="inferred from homology"/>
<dbReference type="GO" id="GO:0006412">
    <property type="term" value="P:translation"/>
    <property type="evidence" value="ECO:0007669"/>
    <property type="project" value="InterPro"/>
</dbReference>
<keyword evidence="3" id="KW-0687">Ribonucleoprotein</keyword>
<comment type="caution">
    <text evidence="5">The sequence shown here is derived from an EMBL/GenBank/DDBJ whole genome shotgun (WGS) entry which is preliminary data.</text>
</comment>
<reference evidence="5 7" key="1">
    <citation type="submission" date="2023-12" db="EMBL/GenBank/DDBJ databases">
        <title>A high-quality genome assembly for Dillenia turbinata (Dilleniales).</title>
        <authorList>
            <person name="Chanderbali A."/>
        </authorList>
    </citation>
    <scope>NUCLEOTIDE SEQUENCE [LARGE SCALE GENOMIC DNA]</scope>
    <source>
        <strain evidence="5">LSX21</strain>
        <tissue evidence="5">Leaf</tissue>
    </source>
</reference>
<sequence length="157" mass="17757">MAVYASMKPTKPGLEEPSQDSHHSILQVCQKPQESFTLSVEVKGGLRPSLPLVCADLVRGSKDKWLKVKGPVRIPTKVLHITTRKSPCGEGIIFLLRSFFFHIIFPLHEFVLALLKIVELVSTFSPLKRGRVSSWLNPIMGFYAHYELQCWANEVEI</sequence>
<dbReference type="InterPro" id="IPR036838">
    <property type="entry name" value="Ribosomal_uS10_dom_sf"/>
</dbReference>
<dbReference type="GO" id="GO:0005840">
    <property type="term" value="C:ribosome"/>
    <property type="evidence" value="ECO:0007669"/>
    <property type="project" value="UniProtKB-KW"/>
</dbReference>
<dbReference type="PANTHER" id="PTHR11700">
    <property type="entry name" value="30S RIBOSOMAL PROTEIN S10 FAMILY MEMBER"/>
    <property type="match status" value="1"/>
</dbReference>
<dbReference type="EMBL" id="JBAMMX010000022">
    <property type="protein sequence ID" value="KAK6918025.1"/>
    <property type="molecule type" value="Genomic_DNA"/>
</dbReference>
<evidence type="ECO:0000256" key="3">
    <source>
        <dbReference type="ARBA" id="ARBA00023274"/>
    </source>
</evidence>
<dbReference type="SUPFAM" id="SSF54999">
    <property type="entry name" value="Ribosomal protein S10"/>
    <property type="match status" value="1"/>
</dbReference>
<keyword evidence="7" id="KW-1185">Reference proteome</keyword>
<dbReference type="Gene3D" id="3.30.70.600">
    <property type="entry name" value="Ribosomal protein S10 domain"/>
    <property type="match status" value="1"/>
</dbReference>
<evidence type="ECO:0000313" key="6">
    <source>
        <dbReference type="EMBL" id="KAK6918025.1"/>
    </source>
</evidence>
<gene>
    <name evidence="5" type="ORF">RJ641_016439</name>
    <name evidence="6" type="ORF">RJ641_016447</name>
</gene>
<dbReference type="GO" id="GO:0003735">
    <property type="term" value="F:structural constituent of ribosome"/>
    <property type="evidence" value="ECO:0007669"/>
    <property type="project" value="InterPro"/>
</dbReference>
<name>A0AAN8YYV2_9MAGN</name>
<evidence type="ECO:0000256" key="1">
    <source>
        <dbReference type="ARBA" id="ARBA00007102"/>
    </source>
</evidence>
<dbReference type="SMART" id="SM01403">
    <property type="entry name" value="Ribosomal_S10"/>
    <property type="match status" value="1"/>
</dbReference>
<organism evidence="5 7">
    <name type="scientific">Dillenia turbinata</name>
    <dbReference type="NCBI Taxonomy" id="194707"/>
    <lineage>
        <taxon>Eukaryota</taxon>
        <taxon>Viridiplantae</taxon>
        <taxon>Streptophyta</taxon>
        <taxon>Embryophyta</taxon>
        <taxon>Tracheophyta</taxon>
        <taxon>Spermatophyta</taxon>
        <taxon>Magnoliopsida</taxon>
        <taxon>eudicotyledons</taxon>
        <taxon>Gunneridae</taxon>
        <taxon>Pentapetalae</taxon>
        <taxon>Dilleniales</taxon>
        <taxon>Dilleniaceae</taxon>
        <taxon>Dillenia</taxon>
    </lineage>
</organism>
<dbReference type="EMBL" id="JBAMMX010000022">
    <property type="protein sequence ID" value="KAK6918017.1"/>
    <property type="molecule type" value="Genomic_DNA"/>
</dbReference>
<dbReference type="Pfam" id="PF00338">
    <property type="entry name" value="Ribosomal_S10"/>
    <property type="match status" value="1"/>
</dbReference>
<evidence type="ECO:0000256" key="2">
    <source>
        <dbReference type="ARBA" id="ARBA00022980"/>
    </source>
</evidence>
<feature type="domain" description="Small ribosomal subunit protein uS10" evidence="4">
    <location>
        <begin position="39"/>
        <end position="121"/>
    </location>
</feature>
<dbReference type="Proteomes" id="UP001370490">
    <property type="component" value="Unassembled WGS sequence"/>
</dbReference>
<protein>
    <submittedName>
        <fullName evidence="5">Ribosomal protein S10 domain</fullName>
    </submittedName>
</protein>
<evidence type="ECO:0000313" key="7">
    <source>
        <dbReference type="Proteomes" id="UP001370490"/>
    </source>
</evidence>
<evidence type="ECO:0000313" key="5">
    <source>
        <dbReference type="EMBL" id="KAK6918017.1"/>
    </source>
</evidence>
<dbReference type="InterPro" id="IPR001848">
    <property type="entry name" value="Ribosomal_uS10"/>
</dbReference>
<accession>A0AAN8YYV2</accession>